<dbReference type="RefSeq" id="WP_173130757.1">
    <property type="nucleotide sequence ID" value="NZ_CBCSGW010000016.1"/>
</dbReference>
<evidence type="ECO:0000313" key="1">
    <source>
        <dbReference type="EMBL" id="NRN65850.1"/>
    </source>
</evidence>
<keyword evidence="2" id="KW-1185">Reference proteome</keyword>
<proteinExistence type="predicted"/>
<dbReference type="EMBL" id="JAAATY010000008">
    <property type="protein sequence ID" value="NRN65850.1"/>
    <property type="molecule type" value="Genomic_DNA"/>
</dbReference>
<dbReference type="Gene3D" id="3.40.1520.20">
    <property type="match status" value="1"/>
</dbReference>
<comment type="caution">
    <text evidence="1">The sequence shown here is derived from an EMBL/GenBank/DDBJ whole genome shotgun (WGS) entry which is preliminary data.</text>
</comment>
<name>A0ABX2F4W1_9PSEU</name>
<accession>A0ABX2F4W1</accession>
<dbReference type="Proteomes" id="UP000763557">
    <property type="component" value="Unassembled WGS sequence"/>
</dbReference>
<evidence type="ECO:0000313" key="2">
    <source>
        <dbReference type="Proteomes" id="UP000763557"/>
    </source>
</evidence>
<sequence>MPRFPRWWFLAAFATPAAVTAIGLALQVAGIERAVEAAARKAAGQGEVVVDGRDVTVSGVPVEQTAKVATAVDAASGVRQVSIVEPRLPPIRLKFTPAGITVTGSTEQEAWRRQFVQALTRHLNGRKLVDETKAVKGTDFPITTKAAEVVVALLSRQPEETAVTVTPDKLTLTGTIPDEKRRTAIITAFKRLFGDKAVVDQTKTKE</sequence>
<gene>
    <name evidence="1" type="ORF">GC106_30650</name>
</gene>
<reference evidence="1 2" key="1">
    <citation type="submission" date="2020-01" db="EMBL/GenBank/DDBJ databases">
        <title>Kibdelosporangium persica a novel Actinomycetes from a hot desert in Iran.</title>
        <authorList>
            <person name="Safaei N."/>
            <person name="Zaburannyi N."/>
            <person name="Mueller R."/>
            <person name="Wink J."/>
        </authorList>
    </citation>
    <scope>NUCLEOTIDE SEQUENCE [LARGE SCALE GENOMIC DNA]</scope>
    <source>
        <strain evidence="1 2">4NS15</strain>
    </source>
</reference>
<protein>
    <submittedName>
        <fullName evidence="1">BON domain-containing protein</fullName>
    </submittedName>
</protein>
<organism evidence="1 2">
    <name type="scientific">Kibdelosporangium persicum</name>
    <dbReference type="NCBI Taxonomy" id="2698649"/>
    <lineage>
        <taxon>Bacteria</taxon>
        <taxon>Bacillati</taxon>
        <taxon>Actinomycetota</taxon>
        <taxon>Actinomycetes</taxon>
        <taxon>Pseudonocardiales</taxon>
        <taxon>Pseudonocardiaceae</taxon>
        <taxon>Kibdelosporangium</taxon>
    </lineage>
</organism>